<proteinExistence type="predicted"/>
<protein>
    <submittedName>
        <fullName evidence="1">Uncharacterized protein</fullName>
    </submittedName>
</protein>
<sequence length="134" mass="15303">MYFCSIFFVYMLRQLLVAIVFLVHTVKPIAPFVEYAVNYDYIATVLCINKDKPQMHCNGKCHLTKMVAENSDTNSKKELPTTRLDSLLTPLCLQEIISIPRAHFFATPKHSIALLQPNSYAFTFSNHLLRPPIA</sequence>
<dbReference type="Proteomes" id="UP000199138">
    <property type="component" value="Unassembled WGS sequence"/>
</dbReference>
<reference evidence="1 2" key="1">
    <citation type="submission" date="2016-10" db="EMBL/GenBank/DDBJ databases">
        <authorList>
            <person name="de Groot N.N."/>
        </authorList>
    </citation>
    <scope>NUCLEOTIDE SEQUENCE [LARGE SCALE GENOMIC DNA]</scope>
    <source>
        <strain evidence="1 2">CGMCC 1.12333</strain>
    </source>
</reference>
<keyword evidence="2" id="KW-1185">Reference proteome</keyword>
<dbReference type="AlphaFoldDB" id="A0A1I7FN58"/>
<evidence type="ECO:0000313" key="2">
    <source>
        <dbReference type="Proteomes" id="UP000199138"/>
    </source>
</evidence>
<dbReference type="EMBL" id="FPBK01000002">
    <property type="protein sequence ID" value="SFU37657.1"/>
    <property type="molecule type" value="Genomic_DNA"/>
</dbReference>
<gene>
    <name evidence="1" type="ORF">SAMN05216480_10256</name>
</gene>
<dbReference type="STRING" id="1224947.SAMN05216480_10256"/>
<accession>A0A1I7FN58</accession>
<evidence type="ECO:0000313" key="1">
    <source>
        <dbReference type="EMBL" id="SFU37657.1"/>
    </source>
</evidence>
<organism evidence="1 2">
    <name type="scientific">Pustulibacterium marinum</name>
    <dbReference type="NCBI Taxonomy" id="1224947"/>
    <lineage>
        <taxon>Bacteria</taxon>
        <taxon>Pseudomonadati</taxon>
        <taxon>Bacteroidota</taxon>
        <taxon>Flavobacteriia</taxon>
        <taxon>Flavobacteriales</taxon>
        <taxon>Flavobacteriaceae</taxon>
        <taxon>Pustulibacterium</taxon>
    </lineage>
</organism>
<name>A0A1I7FN58_9FLAO</name>